<dbReference type="Pfam" id="PF00535">
    <property type="entry name" value="Glycos_transf_2"/>
    <property type="match status" value="1"/>
</dbReference>
<evidence type="ECO:0000313" key="3">
    <source>
        <dbReference type="Proteomes" id="UP001500751"/>
    </source>
</evidence>
<dbReference type="InterPro" id="IPR029044">
    <property type="entry name" value="Nucleotide-diphossugar_trans"/>
</dbReference>
<dbReference type="InterPro" id="IPR011990">
    <property type="entry name" value="TPR-like_helical_dom_sf"/>
</dbReference>
<dbReference type="RefSeq" id="WP_344667257.1">
    <property type="nucleotide sequence ID" value="NZ_BAAAQN010000023.1"/>
</dbReference>
<accession>A0ABN2UG59</accession>
<dbReference type="Gene3D" id="1.25.40.10">
    <property type="entry name" value="Tetratricopeptide repeat domain"/>
    <property type="match status" value="1"/>
</dbReference>
<dbReference type="SUPFAM" id="SSF48452">
    <property type="entry name" value="TPR-like"/>
    <property type="match status" value="1"/>
</dbReference>
<dbReference type="Proteomes" id="UP001500751">
    <property type="component" value="Unassembled WGS sequence"/>
</dbReference>
<dbReference type="SUPFAM" id="SSF53448">
    <property type="entry name" value="Nucleotide-diphospho-sugar transferases"/>
    <property type="match status" value="1"/>
</dbReference>
<dbReference type="PANTHER" id="PTHR43630:SF2">
    <property type="entry name" value="GLYCOSYLTRANSFERASE"/>
    <property type="match status" value="1"/>
</dbReference>
<reference evidence="2 3" key="1">
    <citation type="journal article" date="2019" name="Int. J. Syst. Evol. Microbiol.">
        <title>The Global Catalogue of Microorganisms (GCM) 10K type strain sequencing project: providing services to taxonomists for standard genome sequencing and annotation.</title>
        <authorList>
            <consortium name="The Broad Institute Genomics Platform"/>
            <consortium name="The Broad Institute Genome Sequencing Center for Infectious Disease"/>
            <person name="Wu L."/>
            <person name="Ma J."/>
        </authorList>
    </citation>
    <scope>NUCLEOTIDE SEQUENCE [LARGE SCALE GENOMIC DNA]</scope>
    <source>
        <strain evidence="2 3">JCM 16014</strain>
    </source>
</reference>
<dbReference type="PANTHER" id="PTHR43630">
    <property type="entry name" value="POLY-BETA-1,6-N-ACETYL-D-GLUCOSAMINE SYNTHASE"/>
    <property type="match status" value="1"/>
</dbReference>
<dbReference type="InterPro" id="IPR001173">
    <property type="entry name" value="Glyco_trans_2-like"/>
</dbReference>
<protein>
    <submittedName>
        <fullName evidence="2">Glycosyltransferase family 2 protein</fullName>
    </submittedName>
</protein>
<keyword evidence="3" id="KW-1185">Reference proteome</keyword>
<evidence type="ECO:0000313" key="2">
    <source>
        <dbReference type="EMBL" id="GAA2036146.1"/>
    </source>
</evidence>
<sequence>MTISTETEAEAALGTGGAIATGTVATIRKPTICLCMIVRNEAAVIERCLDSVRDLIDCWIISDTGSTDGTQDLIRKALADIPGELREEPWVDFGHNRTRNIRRARGLADFLLLIDADMVLRQEGELPPLDADAYLVRHAGDVSYRNLRLVRGDLPWRYQGSTHEFLTAETQVNRMDLDELVVEHHADGGSRSDKFERDARLLTAEVERDPANSRAVFYLAQTMRDLGRAAEAIALYERRAEMGGWEEEVYFARLQAGMLRAESGDWSGAMTGLVRAWEGRPQRLEACYELACRLRVKGDYHSALAFAAAGLNRPVPPDVLFVMPWIYRWGLLFEYSIASYWTGDYDVSLRACDQLLQIPELPETHRRQTVANREFAVAKVENVENLENAEKVEEGEKTAQAA</sequence>
<evidence type="ECO:0000259" key="1">
    <source>
        <dbReference type="Pfam" id="PF00535"/>
    </source>
</evidence>
<name>A0ABN2UG59_9ACTN</name>
<dbReference type="EMBL" id="BAAAQN010000023">
    <property type="protein sequence ID" value="GAA2036146.1"/>
    <property type="molecule type" value="Genomic_DNA"/>
</dbReference>
<organism evidence="2 3">
    <name type="scientific">Catenulispora yoronensis</name>
    <dbReference type="NCBI Taxonomy" id="450799"/>
    <lineage>
        <taxon>Bacteria</taxon>
        <taxon>Bacillati</taxon>
        <taxon>Actinomycetota</taxon>
        <taxon>Actinomycetes</taxon>
        <taxon>Catenulisporales</taxon>
        <taxon>Catenulisporaceae</taxon>
        <taxon>Catenulispora</taxon>
    </lineage>
</organism>
<proteinExistence type="predicted"/>
<gene>
    <name evidence="2" type="ORF">GCM10009839_41260</name>
</gene>
<dbReference type="Gene3D" id="3.90.550.10">
    <property type="entry name" value="Spore Coat Polysaccharide Biosynthesis Protein SpsA, Chain A"/>
    <property type="match status" value="1"/>
</dbReference>
<comment type="caution">
    <text evidence="2">The sequence shown here is derived from an EMBL/GenBank/DDBJ whole genome shotgun (WGS) entry which is preliminary data.</text>
</comment>
<feature type="domain" description="Glycosyltransferase 2-like" evidence="1">
    <location>
        <begin position="34"/>
        <end position="129"/>
    </location>
</feature>